<reference evidence="10 11" key="1">
    <citation type="submission" date="2014-09" db="EMBL/GenBank/DDBJ databases">
        <title>Alistipes sp. 627, sp. nov., a novel member of the family Rikenellaceae isolated from human faeces.</title>
        <authorList>
            <person name="Shkoporov A.N."/>
            <person name="Chaplin A.V."/>
            <person name="Motuzova O.V."/>
            <person name="Kafarskaia L.I."/>
            <person name="Khokhlova E.V."/>
            <person name="Efimov B.A."/>
        </authorList>
    </citation>
    <scope>NUCLEOTIDE SEQUENCE [LARGE SCALE GENOMIC DNA]</scope>
    <source>
        <strain evidence="10 11">627</strain>
    </source>
</reference>
<organism evidence="10 11">
    <name type="scientific">Alistipes inops</name>
    <dbReference type="NCBI Taxonomy" id="1501391"/>
    <lineage>
        <taxon>Bacteria</taxon>
        <taxon>Pseudomonadati</taxon>
        <taxon>Bacteroidota</taxon>
        <taxon>Bacteroidia</taxon>
        <taxon>Bacteroidales</taxon>
        <taxon>Rikenellaceae</taxon>
        <taxon>Alistipes</taxon>
    </lineage>
</organism>
<evidence type="ECO:0000256" key="5">
    <source>
        <dbReference type="ARBA" id="ARBA00022833"/>
    </source>
</evidence>
<keyword evidence="6 7" id="KW-0482">Metalloprotease</keyword>
<comment type="similarity">
    <text evidence="1 7">Belongs to the peptidase M3 family.</text>
</comment>
<evidence type="ECO:0000256" key="3">
    <source>
        <dbReference type="ARBA" id="ARBA00022723"/>
    </source>
</evidence>
<dbReference type="PANTHER" id="PTHR43660">
    <property type="entry name" value="DIPEPTIDYL CARBOXYPEPTIDASE"/>
    <property type="match status" value="1"/>
</dbReference>
<name>A0ABR4YKP1_9BACT</name>
<feature type="chain" id="PRO_5046972822" evidence="8">
    <location>
        <begin position="19"/>
        <end position="704"/>
    </location>
</feature>
<evidence type="ECO:0000256" key="7">
    <source>
        <dbReference type="RuleBase" id="RU003435"/>
    </source>
</evidence>
<dbReference type="InterPro" id="IPR034005">
    <property type="entry name" value="M3A_DCP"/>
</dbReference>
<evidence type="ECO:0000313" key="11">
    <source>
        <dbReference type="Proteomes" id="UP000030889"/>
    </source>
</evidence>
<dbReference type="InterPro" id="IPR045090">
    <property type="entry name" value="Pept_M3A_M3B"/>
</dbReference>
<dbReference type="InterPro" id="IPR024079">
    <property type="entry name" value="MetalloPept_cat_dom_sf"/>
</dbReference>
<dbReference type="Gene3D" id="1.10.1370.10">
    <property type="entry name" value="Neurolysin, domain 3"/>
    <property type="match status" value="1"/>
</dbReference>
<keyword evidence="2 7" id="KW-0645">Protease</keyword>
<protein>
    <submittedName>
        <fullName evidence="10">Peptidase M3</fullName>
    </submittedName>
</protein>
<dbReference type="PROSITE" id="PS51257">
    <property type="entry name" value="PROKAR_LIPOPROTEIN"/>
    <property type="match status" value="1"/>
</dbReference>
<evidence type="ECO:0000256" key="1">
    <source>
        <dbReference type="ARBA" id="ARBA00006040"/>
    </source>
</evidence>
<keyword evidence="3 7" id="KW-0479">Metal-binding</keyword>
<gene>
    <name evidence="10" type="ORF">LG35_03285</name>
</gene>
<dbReference type="Proteomes" id="UP000030889">
    <property type="component" value="Unassembled WGS sequence"/>
</dbReference>
<feature type="signal peptide" evidence="8">
    <location>
        <begin position="1"/>
        <end position="18"/>
    </location>
</feature>
<dbReference type="Gene3D" id="3.40.390.10">
    <property type="entry name" value="Collagenase (Catalytic Domain)"/>
    <property type="match status" value="1"/>
</dbReference>
<accession>A0ABR4YKP1</accession>
<dbReference type="CDD" id="cd06456">
    <property type="entry name" value="M3A_DCP"/>
    <property type="match status" value="1"/>
</dbReference>
<dbReference type="PANTHER" id="PTHR43660:SF1">
    <property type="entry name" value="DIPEPTIDYL CARBOXYPEPTIDASE"/>
    <property type="match status" value="1"/>
</dbReference>
<dbReference type="Pfam" id="PF01432">
    <property type="entry name" value="Peptidase_M3"/>
    <property type="match status" value="1"/>
</dbReference>
<feature type="domain" description="Peptidase M3A/M3B catalytic" evidence="9">
    <location>
        <begin position="253"/>
        <end position="701"/>
    </location>
</feature>
<comment type="caution">
    <text evidence="10">The sequence shown here is derived from an EMBL/GenBank/DDBJ whole genome shotgun (WGS) entry which is preliminary data.</text>
</comment>
<keyword evidence="8" id="KW-0732">Signal</keyword>
<keyword evidence="4 7" id="KW-0378">Hydrolase</keyword>
<dbReference type="RefSeq" id="WP_022064019.1">
    <property type="nucleotide sequence ID" value="NZ_JRGF01000003.1"/>
</dbReference>
<evidence type="ECO:0000313" key="10">
    <source>
        <dbReference type="EMBL" id="KHE42626.1"/>
    </source>
</evidence>
<evidence type="ECO:0000256" key="8">
    <source>
        <dbReference type="SAM" id="SignalP"/>
    </source>
</evidence>
<evidence type="ECO:0000256" key="6">
    <source>
        <dbReference type="ARBA" id="ARBA00023049"/>
    </source>
</evidence>
<evidence type="ECO:0000256" key="4">
    <source>
        <dbReference type="ARBA" id="ARBA00022801"/>
    </source>
</evidence>
<comment type="cofactor">
    <cofactor evidence="7">
        <name>Zn(2+)</name>
        <dbReference type="ChEBI" id="CHEBI:29105"/>
    </cofactor>
    <text evidence="7">Binds 1 zinc ion.</text>
</comment>
<keyword evidence="11" id="KW-1185">Reference proteome</keyword>
<dbReference type="EMBL" id="JRGF01000003">
    <property type="protein sequence ID" value="KHE42626.1"/>
    <property type="molecule type" value="Genomic_DNA"/>
</dbReference>
<dbReference type="InterPro" id="IPR001567">
    <property type="entry name" value="Pept_M3A_M3B_dom"/>
</dbReference>
<dbReference type="InterPro" id="IPR024077">
    <property type="entry name" value="Neurolysin/TOP_dom2"/>
</dbReference>
<proteinExistence type="inferred from homology"/>
<evidence type="ECO:0000256" key="2">
    <source>
        <dbReference type="ARBA" id="ARBA00022670"/>
    </source>
</evidence>
<dbReference type="SUPFAM" id="SSF55486">
    <property type="entry name" value="Metalloproteases ('zincins'), catalytic domain"/>
    <property type="match status" value="1"/>
</dbReference>
<sequence length="704" mass="78690">MKKTIIIPLTIMTLAATACQQGGSSEENPLLTTPATPYGAPQFDKIKTEHYEPAFDVALAEARADIEAIARNPEPPTFDNTIVALERSGNRLNSVATIFFALQSAETSDEMDAIAERLQPKLVEYSNDIYLDPVIFQRVKTVYDNRADYGLDIQDSMLLDRTYKSFVRGGAGLDEAGKERYRAITNELATLSLKFEQNVLAATNAFTLNIPAADSAKVAELPDFVRESMADEAAARGEEGWTVTLQMASYGPFMTYSSDRELKEKLWRAYNTRGIGENDNRDIAKRIAELRLELAGLFGYPNYAAYVLEEKMAGNEATVDAFIDELLTATKGRALEEVAELQRYAVASGLYGAGFELMPWDWSYVSEKYKNDRYAVSNEEIKPYLELESVKQGIFSLAEKLYGITFVPNKEIPVYHPDVVAYEVHEADGSFTGIIYMDFFPRATKRGGAWMTNYRPMYTEADGTEVRPIVTLCGNFTKPTSSTPSLLTFDEFETFLHEFGHCLHGLFAEGKYASLTGTSVYQDFVELPSQIMENWATQKEFLDLFAVHYKSGEKMPQELIDKIVASKNYLAAYANVRQLGFAMNDMAWHTVTEPVTVSVEEFERTATAPAQITPYISGTAMSPAFSHIFGGGYAAGYYGYKWAEVLEADAFSLFEEQGIFNRDVAGSFRENILSKGGSEHPMTLYVRFRGHKPETKALIDKILE</sequence>
<keyword evidence="5 7" id="KW-0862">Zinc</keyword>
<evidence type="ECO:0000259" key="9">
    <source>
        <dbReference type="Pfam" id="PF01432"/>
    </source>
</evidence>